<evidence type="ECO:0000313" key="3">
    <source>
        <dbReference type="Proteomes" id="UP000624244"/>
    </source>
</evidence>
<keyword evidence="1" id="KW-0812">Transmembrane</keyword>
<protein>
    <submittedName>
        <fullName evidence="2">Uncharacterized protein</fullName>
    </submittedName>
</protein>
<evidence type="ECO:0000313" key="2">
    <source>
        <dbReference type="EMBL" id="KAF5853770.1"/>
    </source>
</evidence>
<accession>A0A8H6E0Q9</accession>
<evidence type="ECO:0000256" key="1">
    <source>
        <dbReference type="SAM" id="Phobius"/>
    </source>
</evidence>
<keyword evidence="1" id="KW-1133">Transmembrane helix</keyword>
<organism evidence="2 3">
    <name type="scientific">Cochliobolus sativus</name>
    <name type="common">Common root rot and spot blotch fungus</name>
    <name type="synonym">Bipolaris sorokiniana</name>
    <dbReference type="NCBI Taxonomy" id="45130"/>
    <lineage>
        <taxon>Eukaryota</taxon>
        <taxon>Fungi</taxon>
        <taxon>Dikarya</taxon>
        <taxon>Ascomycota</taxon>
        <taxon>Pezizomycotina</taxon>
        <taxon>Dothideomycetes</taxon>
        <taxon>Pleosporomycetidae</taxon>
        <taxon>Pleosporales</taxon>
        <taxon>Pleosporineae</taxon>
        <taxon>Pleosporaceae</taxon>
        <taxon>Bipolaris</taxon>
    </lineage>
</organism>
<proteinExistence type="predicted"/>
<comment type="caution">
    <text evidence="2">The sequence shown here is derived from an EMBL/GenBank/DDBJ whole genome shotgun (WGS) entry which is preliminary data.</text>
</comment>
<sequence>MEHFTTATEHSNTTTEQLTLTMKQPTFSTPPAFPTSTTIDISSSLNHLSLLPQPPLPPPSPRLYTPTTLLSIPLPTVLALLDDITCIEVIDKIAFTNHIDPSSDPNDLISNPNMLPASAYHFFHAKLSRYLVHAAPTLTITLAQLREELDAYLTTMVWLHAVLYCGESVREKIMEAVASECVEVIEEDEGADMAVVKKVVKVWKEWMQKFVGGLVVENESERRDTQDESVRREAQDERVAWGMLVLVLFPSLVSYLKM</sequence>
<dbReference type="Proteomes" id="UP000624244">
    <property type="component" value="Unassembled WGS sequence"/>
</dbReference>
<keyword evidence="1" id="KW-0472">Membrane</keyword>
<feature type="transmembrane region" description="Helical" evidence="1">
    <location>
        <begin position="239"/>
        <end position="256"/>
    </location>
</feature>
<dbReference type="AlphaFoldDB" id="A0A8H6E0Q9"/>
<gene>
    <name evidence="2" type="ORF">GGP41_006507</name>
</gene>
<reference evidence="2" key="1">
    <citation type="submission" date="2019-11" db="EMBL/GenBank/DDBJ databases">
        <title>Bipolaris sorokiniana Genome sequencing.</title>
        <authorList>
            <person name="Wang H."/>
        </authorList>
    </citation>
    <scope>NUCLEOTIDE SEQUENCE</scope>
</reference>
<name>A0A8H6E0Q9_COCSA</name>
<dbReference type="EMBL" id="WNKQ01000001">
    <property type="protein sequence ID" value="KAF5853770.1"/>
    <property type="molecule type" value="Genomic_DNA"/>
</dbReference>